<protein>
    <submittedName>
        <fullName evidence="1">Uncharacterized protein</fullName>
    </submittedName>
</protein>
<dbReference type="AlphaFoldDB" id="A0A5B7E670"/>
<keyword evidence="2" id="KW-1185">Reference proteome</keyword>
<reference evidence="1 2" key="1">
    <citation type="submission" date="2019-05" db="EMBL/GenBank/DDBJ databases">
        <title>Another draft genome of Portunus trituberculatus and its Hox gene families provides insights of decapod evolution.</title>
        <authorList>
            <person name="Jeong J.-H."/>
            <person name="Song I."/>
            <person name="Kim S."/>
            <person name="Choi T."/>
            <person name="Kim D."/>
            <person name="Ryu S."/>
            <person name="Kim W."/>
        </authorList>
    </citation>
    <scope>NUCLEOTIDE SEQUENCE [LARGE SCALE GENOMIC DNA]</scope>
    <source>
        <tissue evidence="1">Muscle</tissue>
    </source>
</reference>
<comment type="caution">
    <text evidence="1">The sequence shown here is derived from an EMBL/GenBank/DDBJ whole genome shotgun (WGS) entry which is preliminary data.</text>
</comment>
<gene>
    <name evidence="1" type="ORF">E2C01_021893</name>
</gene>
<dbReference type="Proteomes" id="UP000324222">
    <property type="component" value="Unassembled WGS sequence"/>
</dbReference>
<evidence type="ECO:0000313" key="2">
    <source>
        <dbReference type="Proteomes" id="UP000324222"/>
    </source>
</evidence>
<proteinExistence type="predicted"/>
<accession>A0A5B7E670</accession>
<organism evidence="1 2">
    <name type="scientific">Portunus trituberculatus</name>
    <name type="common">Swimming crab</name>
    <name type="synonym">Neptunus trituberculatus</name>
    <dbReference type="NCBI Taxonomy" id="210409"/>
    <lineage>
        <taxon>Eukaryota</taxon>
        <taxon>Metazoa</taxon>
        <taxon>Ecdysozoa</taxon>
        <taxon>Arthropoda</taxon>
        <taxon>Crustacea</taxon>
        <taxon>Multicrustacea</taxon>
        <taxon>Malacostraca</taxon>
        <taxon>Eumalacostraca</taxon>
        <taxon>Eucarida</taxon>
        <taxon>Decapoda</taxon>
        <taxon>Pleocyemata</taxon>
        <taxon>Brachyura</taxon>
        <taxon>Eubrachyura</taxon>
        <taxon>Portunoidea</taxon>
        <taxon>Portunidae</taxon>
        <taxon>Portuninae</taxon>
        <taxon>Portunus</taxon>
    </lineage>
</organism>
<name>A0A5B7E670_PORTR</name>
<dbReference type="EMBL" id="VSRR010001950">
    <property type="protein sequence ID" value="MPC28683.1"/>
    <property type="molecule type" value="Genomic_DNA"/>
</dbReference>
<sequence>MESAIKENHSGVCFRREARTYGGNWGIIGRAAATGTILMLQPPPRSALGVPAVSMACVREVLAWLGVAVKGLLPERASGRAGEAGLQGAFHPCPMDVARVSEQLHE</sequence>
<evidence type="ECO:0000313" key="1">
    <source>
        <dbReference type="EMBL" id="MPC28683.1"/>
    </source>
</evidence>